<protein>
    <recommendedName>
        <fullName evidence="4">F-box domain-containing protein</fullName>
    </recommendedName>
</protein>
<feature type="compositionally biased region" description="Polar residues" evidence="1">
    <location>
        <begin position="74"/>
        <end position="86"/>
    </location>
</feature>
<keyword evidence="3" id="KW-1185">Reference proteome</keyword>
<dbReference type="Gene3D" id="3.80.10.10">
    <property type="entry name" value="Ribonuclease Inhibitor"/>
    <property type="match status" value="1"/>
</dbReference>
<dbReference type="HOGENOM" id="CLU_384103_0_0_1"/>
<dbReference type="KEGG" id="bcom:BAUCODRAFT_265064"/>
<proteinExistence type="predicted"/>
<dbReference type="RefSeq" id="XP_007680167.1">
    <property type="nucleotide sequence ID" value="XM_007681977.1"/>
</dbReference>
<dbReference type="InterPro" id="IPR032675">
    <property type="entry name" value="LRR_dom_sf"/>
</dbReference>
<evidence type="ECO:0008006" key="4">
    <source>
        <dbReference type="Google" id="ProtNLM"/>
    </source>
</evidence>
<dbReference type="OrthoDB" id="3210378at2759"/>
<accession>M2N2I0</accession>
<dbReference type="AlphaFoldDB" id="M2N2I0"/>
<dbReference type="SUPFAM" id="SSF52047">
    <property type="entry name" value="RNI-like"/>
    <property type="match status" value="1"/>
</dbReference>
<evidence type="ECO:0000256" key="1">
    <source>
        <dbReference type="SAM" id="MobiDB-lite"/>
    </source>
</evidence>
<feature type="region of interest" description="Disordered" evidence="1">
    <location>
        <begin position="57"/>
        <end position="97"/>
    </location>
</feature>
<dbReference type="EMBL" id="KB445561">
    <property type="protein sequence ID" value="EMC92875.1"/>
    <property type="molecule type" value="Genomic_DNA"/>
</dbReference>
<evidence type="ECO:0000313" key="3">
    <source>
        <dbReference type="Proteomes" id="UP000011761"/>
    </source>
</evidence>
<feature type="region of interest" description="Disordered" evidence="1">
    <location>
        <begin position="1"/>
        <end position="37"/>
    </location>
</feature>
<reference evidence="2 3" key="1">
    <citation type="journal article" date="2012" name="PLoS Pathog.">
        <title>Diverse lifestyles and strategies of plant pathogenesis encoded in the genomes of eighteen Dothideomycetes fungi.</title>
        <authorList>
            <person name="Ohm R.A."/>
            <person name="Feau N."/>
            <person name="Henrissat B."/>
            <person name="Schoch C.L."/>
            <person name="Horwitz B.A."/>
            <person name="Barry K.W."/>
            <person name="Condon B.J."/>
            <person name="Copeland A.C."/>
            <person name="Dhillon B."/>
            <person name="Glaser F."/>
            <person name="Hesse C.N."/>
            <person name="Kosti I."/>
            <person name="LaButti K."/>
            <person name="Lindquist E.A."/>
            <person name="Lucas S."/>
            <person name="Salamov A.A."/>
            <person name="Bradshaw R.E."/>
            <person name="Ciuffetti L."/>
            <person name="Hamelin R.C."/>
            <person name="Kema G.H.J."/>
            <person name="Lawrence C."/>
            <person name="Scott J.A."/>
            <person name="Spatafora J.W."/>
            <person name="Turgeon B.G."/>
            <person name="de Wit P.J.G.M."/>
            <person name="Zhong S."/>
            <person name="Goodwin S.B."/>
            <person name="Grigoriev I.V."/>
        </authorList>
    </citation>
    <scope>NUCLEOTIDE SEQUENCE [LARGE SCALE GENOMIC DNA]</scope>
    <source>
        <strain evidence="2 3">UAMH 10762</strain>
    </source>
</reference>
<gene>
    <name evidence="2" type="ORF">BAUCODRAFT_265064</name>
</gene>
<dbReference type="GeneID" id="19110443"/>
<dbReference type="Proteomes" id="UP000011761">
    <property type="component" value="Unassembled WGS sequence"/>
</dbReference>
<dbReference type="eggNOG" id="ENOG502R4KZ">
    <property type="taxonomic scope" value="Eukaryota"/>
</dbReference>
<dbReference type="STRING" id="717646.M2N2I0"/>
<sequence length="640" mass="73196">MATDVKRTPTLRKSKSLKNLLSRTRKAPPSEDEELLPFRPVKQKYAQIHVTSDDITLRPLRPSTAGPEVPDRNVSFQQRNTWPNTPQERRPGTQHFDIPPHLVRTQWELDRHRSRSYSVRKPPVDAKPLPRWLFEHLPREIYDCICEQLETLHRIRNVADAVGFQTDLKALLLANKRWHRVAREHMYREIWLPSNEELPRKPRSMQRSRTRLKLLLRTLSESQPLAYMVRHLRVTADLACSLDGLHGGIERRATFDLLGEIINRCHNLELFSGYSPSVRDTVSTKLFVPLALRQNLKAHAWNLQGAQLGDDLLPAFDPGDLLDCHDDWRHLETLVLCSDSTLRLGLGTISAILQRLPSLKHLMLSKLSRRDFHNGTLLSLPALRSLRLEHLEGLTDRGIDQLAYMRPACSLEHLSLIGLELTSLHTIQSLMSHLSKLQAFTFVQDTSPEPSPDMQAIKMEVKLESPTLQYLHWDALVAGSGPAVLAKGIANGRFPSLRKVKVPCDYDGAIQALCRPIALNTLDARDLELIDRFNGDRYERFLRLSQIQAQLRARESRREPCFNVVIHDPKMRVSATHVIGTFLGDMESKIEYSLEPDVEDSHYALVDFGDIEAPKWVYESANEMERSVLGEQVLDLGMLF</sequence>
<dbReference type="OMA" id="EGCTGRW"/>
<evidence type="ECO:0000313" key="2">
    <source>
        <dbReference type="EMBL" id="EMC92875.1"/>
    </source>
</evidence>
<organism evidence="2 3">
    <name type="scientific">Baudoinia panamericana (strain UAMH 10762)</name>
    <name type="common">Angels' share fungus</name>
    <name type="synonym">Baudoinia compniacensis (strain UAMH 10762)</name>
    <dbReference type="NCBI Taxonomy" id="717646"/>
    <lineage>
        <taxon>Eukaryota</taxon>
        <taxon>Fungi</taxon>
        <taxon>Dikarya</taxon>
        <taxon>Ascomycota</taxon>
        <taxon>Pezizomycotina</taxon>
        <taxon>Dothideomycetes</taxon>
        <taxon>Dothideomycetidae</taxon>
        <taxon>Mycosphaerellales</taxon>
        <taxon>Teratosphaeriaceae</taxon>
        <taxon>Baudoinia</taxon>
    </lineage>
</organism>
<name>M2N2I0_BAUPA</name>